<dbReference type="InterPro" id="IPR029063">
    <property type="entry name" value="SAM-dependent_MTases_sf"/>
</dbReference>
<protein>
    <recommendedName>
        <fullName evidence="3">Methyltransferase domain-containing protein</fullName>
    </recommendedName>
</protein>
<dbReference type="SUPFAM" id="SSF53335">
    <property type="entry name" value="S-adenosyl-L-methionine-dependent methyltransferases"/>
    <property type="match status" value="1"/>
</dbReference>
<comment type="caution">
    <text evidence="1">The sequence shown here is derived from an EMBL/GenBank/DDBJ whole genome shotgun (WGS) entry which is preliminary data.</text>
</comment>
<name>A0ABW7YLX1_9ACTN</name>
<dbReference type="RefSeq" id="WP_397079377.1">
    <property type="nucleotide sequence ID" value="NZ_JBITGY010000002.1"/>
</dbReference>
<gene>
    <name evidence="1" type="ORF">ACIBG2_05925</name>
</gene>
<proteinExistence type="predicted"/>
<evidence type="ECO:0008006" key="3">
    <source>
        <dbReference type="Google" id="ProtNLM"/>
    </source>
</evidence>
<evidence type="ECO:0000313" key="2">
    <source>
        <dbReference type="Proteomes" id="UP001612741"/>
    </source>
</evidence>
<organism evidence="1 2">
    <name type="scientific">Nonomuraea typhae</name>
    <dbReference type="NCBI Taxonomy" id="2603600"/>
    <lineage>
        <taxon>Bacteria</taxon>
        <taxon>Bacillati</taxon>
        <taxon>Actinomycetota</taxon>
        <taxon>Actinomycetes</taxon>
        <taxon>Streptosporangiales</taxon>
        <taxon>Streptosporangiaceae</taxon>
        <taxon>Nonomuraea</taxon>
    </lineage>
</organism>
<dbReference type="Gene3D" id="3.40.50.150">
    <property type="entry name" value="Vaccinia Virus protein VP39"/>
    <property type="match status" value="1"/>
</dbReference>
<sequence>MRLRLRPAHTPERLAEIYAQPHDHTRWIDHHLRVGVTIEFCRWFTACGVQTVADLSCGNAAIANALDVEERLLGDLAPGYQWTGPIEDTIHQIRNVDLFVLSETLEHLDNPDAVLKEIRAKTRYLVLSTPEGETGKANIEHYWGWDSAEVESMLIVAGFRPEIHTVLELREYGYDFQIWGCR</sequence>
<evidence type="ECO:0000313" key="1">
    <source>
        <dbReference type="EMBL" id="MFI6496898.1"/>
    </source>
</evidence>
<dbReference type="Proteomes" id="UP001612741">
    <property type="component" value="Unassembled WGS sequence"/>
</dbReference>
<keyword evidence="2" id="KW-1185">Reference proteome</keyword>
<reference evidence="1 2" key="1">
    <citation type="submission" date="2024-10" db="EMBL/GenBank/DDBJ databases">
        <title>The Natural Products Discovery Center: Release of the First 8490 Sequenced Strains for Exploring Actinobacteria Biosynthetic Diversity.</title>
        <authorList>
            <person name="Kalkreuter E."/>
            <person name="Kautsar S.A."/>
            <person name="Yang D."/>
            <person name="Bader C.D."/>
            <person name="Teijaro C.N."/>
            <person name="Fluegel L."/>
            <person name="Davis C.M."/>
            <person name="Simpson J.R."/>
            <person name="Lauterbach L."/>
            <person name="Steele A.D."/>
            <person name="Gui C."/>
            <person name="Meng S."/>
            <person name="Li G."/>
            <person name="Viehrig K."/>
            <person name="Ye F."/>
            <person name="Su P."/>
            <person name="Kiefer A.F."/>
            <person name="Nichols A."/>
            <person name="Cepeda A.J."/>
            <person name="Yan W."/>
            <person name="Fan B."/>
            <person name="Jiang Y."/>
            <person name="Adhikari A."/>
            <person name="Zheng C.-J."/>
            <person name="Schuster L."/>
            <person name="Cowan T.M."/>
            <person name="Smanski M.J."/>
            <person name="Chevrette M.G."/>
            <person name="De Carvalho L.P.S."/>
            <person name="Shen B."/>
        </authorList>
    </citation>
    <scope>NUCLEOTIDE SEQUENCE [LARGE SCALE GENOMIC DNA]</scope>
    <source>
        <strain evidence="1 2">NPDC050545</strain>
    </source>
</reference>
<accession>A0ABW7YLX1</accession>
<dbReference type="EMBL" id="JBITGY010000002">
    <property type="protein sequence ID" value="MFI6496898.1"/>
    <property type="molecule type" value="Genomic_DNA"/>
</dbReference>